<protein>
    <submittedName>
        <fullName evidence="2">Uncharacterized protein</fullName>
    </submittedName>
</protein>
<evidence type="ECO:0000256" key="1">
    <source>
        <dbReference type="SAM" id="MobiDB-lite"/>
    </source>
</evidence>
<gene>
    <name evidence="2" type="ORF">GQ55_9G304900</name>
</gene>
<reference evidence="2 3" key="1">
    <citation type="submission" date="2018-04" db="EMBL/GenBank/DDBJ databases">
        <title>WGS assembly of Panicum hallii var. hallii HAL2.</title>
        <authorList>
            <person name="Lovell J."/>
            <person name="Jenkins J."/>
            <person name="Lowry D."/>
            <person name="Mamidi S."/>
            <person name="Sreedasyam A."/>
            <person name="Weng X."/>
            <person name="Barry K."/>
            <person name="Bonette J."/>
            <person name="Campitelli B."/>
            <person name="Daum C."/>
            <person name="Gordon S."/>
            <person name="Gould B."/>
            <person name="Lipzen A."/>
            <person name="MacQueen A."/>
            <person name="Palacio-Mejia J."/>
            <person name="Plott C."/>
            <person name="Shakirov E."/>
            <person name="Shu S."/>
            <person name="Yoshinaga Y."/>
            <person name="Zane M."/>
            <person name="Rokhsar D."/>
            <person name="Grimwood J."/>
            <person name="Schmutz J."/>
            <person name="Juenger T."/>
        </authorList>
    </citation>
    <scope>NUCLEOTIDE SEQUENCE [LARGE SCALE GENOMIC DNA]</scope>
    <source>
        <strain evidence="3">cv. HAL2</strain>
    </source>
</reference>
<feature type="region of interest" description="Disordered" evidence="1">
    <location>
        <begin position="1"/>
        <end position="28"/>
    </location>
</feature>
<sequence>MARRQREETARLHGGAATARSRGAIGRLPHGSLASVLASWKDCRHHGTPPPSSPRGGVGNSVARFLRPCIPSRREVGTSHRHPPAPIQRDRILGS</sequence>
<feature type="region of interest" description="Disordered" evidence="1">
    <location>
        <begin position="42"/>
        <end position="95"/>
    </location>
</feature>
<keyword evidence="3" id="KW-1185">Reference proteome</keyword>
<proteinExistence type="predicted"/>
<dbReference type="AlphaFoldDB" id="A0A2T7C7T1"/>
<evidence type="ECO:0000313" key="2">
    <source>
        <dbReference type="EMBL" id="PUZ39400.1"/>
    </source>
</evidence>
<accession>A0A2T7C7T1</accession>
<feature type="compositionally biased region" description="Basic and acidic residues" evidence="1">
    <location>
        <begin position="1"/>
        <end position="11"/>
    </location>
</feature>
<dbReference type="Proteomes" id="UP000244336">
    <property type="component" value="Chromosome 9"/>
</dbReference>
<name>A0A2T7C7T1_9POAL</name>
<dbReference type="EMBL" id="CM009757">
    <property type="protein sequence ID" value="PUZ39400.1"/>
    <property type="molecule type" value="Genomic_DNA"/>
</dbReference>
<organism evidence="2 3">
    <name type="scientific">Panicum hallii var. hallii</name>
    <dbReference type="NCBI Taxonomy" id="1504633"/>
    <lineage>
        <taxon>Eukaryota</taxon>
        <taxon>Viridiplantae</taxon>
        <taxon>Streptophyta</taxon>
        <taxon>Embryophyta</taxon>
        <taxon>Tracheophyta</taxon>
        <taxon>Spermatophyta</taxon>
        <taxon>Magnoliopsida</taxon>
        <taxon>Liliopsida</taxon>
        <taxon>Poales</taxon>
        <taxon>Poaceae</taxon>
        <taxon>PACMAD clade</taxon>
        <taxon>Panicoideae</taxon>
        <taxon>Panicodae</taxon>
        <taxon>Paniceae</taxon>
        <taxon>Panicinae</taxon>
        <taxon>Panicum</taxon>
        <taxon>Panicum sect. Panicum</taxon>
    </lineage>
</organism>
<evidence type="ECO:0000313" key="3">
    <source>
        <dbReference type="Proteomes" id="UP000244336"/>
    </source>
</evidence>
<dbReference type="Gramene" id="PUZ39400">
    <property type="protein sequence ID" value="PUZ39400"/>
    <property type="gene ID" value="GQ55_9G304900"/>
</dbReference>